<keyword evidence="2" id="KW-1185">Reference proteome</keyword>
<gene>
    <name evidence="1" type="ORF">T4D_10707</name>
</gene>
<evidence type="ECO:0000313" key="1">
    <source>
        <dbReference type="EMBL" id="KRY83992.1"/>
    </source>
</evidence>
<evidence type="ECO:0000313" key="2">
    <source>
        <dbReference type="Proteomes" id="UP000054995"/>
    </source>
</evidence>
<sequence>MSSSPRGYGSRKLKPSFSCALTTYYEFTSSLPDSVALDVDDLLSSTKCSNVTVNRMTTVLTRLRLQSLPDI</sequence>
<reference evidence="1 2" key="1">
    <citation type="submission" date="2015-01" db="EMBL/GenBank/DDBJ databases">
        <title>Evolution of Trichinella species and genotypes.</title>
        <authorList>
            <person name="Korhonen P.K."/>
            <person name="Edoardo P."/>
            <person name="Giuseppe L.R."/>
            <person name="Gasser R.B."/>
        </authorList>
    </citation>
    <scope>NUCLEOTIDE SEQUENCE [LARGE SCALE GENOMIC DNA]</scope>
    <source>
        <strain evidence="1">ISS470</strain>
    </source>
</reference>
<organism evidence="1 2">
    <name type="scientific">Trichinella pseudospiralis</name>
    <name type="common">Parasitic roundworm</name>
    <dbReference type="NCBI Taxonomy" id="6337"/>
    <lineage>
        <taxon>Eukaryota</taxon>
        <taxon>Metazoa</taxon>
        <taxon>Ecdysozoa</taxon>
        <taxon>Nematoda</taxon>
        <taxon>Enoplea</taxon>
        <taxon>Dorylaimia</taxon>
        <taxon>Trichinellida</taxon>
        <taxon>Trichinellidae</taxon>
        <taxon>Trichinella</taxon>
    </lineage>
</organism>
<name>A0A0V1FDC6_TRIPS</name>
<comment type="caution">
    <text evidence="1">The sequence shown here is derived from an EMBL/GenBank/DDBJ whole genome shotgun (WGS) entry which is preliminary data.</text>
</comment>
<dbReference type="AlphaFoldDB" id="A0A0V1FDC6"/>
<dbReference type="EMBL" id="JYDT01000125">
    <property type="protein sequence ID" value="KRY83992.1"/>
    <property type="molecule type" value="Genomic_DNA"/>
</dbReference>
<dbReference type="Proteomes" id="UP000054995">
    <property type="component" value="Unassembled WGS sequence"/>
</dbReference>
<accession>A0A0V1FDC6</accession>
<protein>
    <submittedName>
        <fullName evidence="1">Uncharacterized protein</fullName>
    </submittedName>
</protein>
<proteinExistence type="predicted"/>